<accession>Q4TTA7</accession>
<evidence type="ECO:0000313" key="2">
    <source>
        <dbReference type="Proteomes" id="UP000001940"/>
    </source>
</evidence>
<dbReference type="EMBL" id="BX284602">
    <property type="protein sequence ID" value="CCD71878.1"/>
    <property type="molecule type" value="Genomic_DNA"/>
</dbReference>
<dbReference type="PaxDb" id="6239-F55C12.2"/>
<dbReference type="Bgee" id="WBGene00018870">
    <property type="expression patterns" value="Expressed in pharyngeal muscle cell (C elegans)"/>
</dbReference>
<dbReference type="FunCoup" id="Q4TTA7">
    <property type="interactions" value="130"/>
</dbReference>
<dbReference type="WormBase" id="F55C12.2">
    <property type="protein sequence ID" value="CE45891"/>
    <property type="gene ID" value="WBGene00018870"/>
</dbReference>
<name>Q4TTA7_CAEEL</name>
<reference evidence="1 2" key="1">
    <citation type="journal article" date="1998" name="Science">
        <title>Genome sequence of the nematode C. elegans: a platform for investigating biology.</title>
        <authorList>
            <consortium name="The C. elegans sequencing consortium"/>
            <person name="Sulson J.E."/>
            <person name="Waterston R."/>
        </authorList>
    </citation>
    <scope>NUCLEOTIDE SEQUENCE [LARGE SCALE GENOMIC DNA]</scope>
    <source>
        <strain evidence="1 2">Bristol N2</strain>
    </source>
</reference>
<dbReference type="AGR" id="WB:WBGene00018870"/>
<dbReference type="UCSC" id="F55C12.2">
    <property type="organism name" value="c. elegans"/>
</dbReference>
<evidence type="ECO:0000313" key="1">
    <source>
        <dbReference type="EMBL" id="CCD71878.1"/>
    </source>
</evidence>
<dbReference type="InParanoid" id="Q4TTA7"/>
<evidence type="ECO:0000313" key="3">
    <source>
        <dbReference type="WormBase" id="F55C12.2"/>
    </source>
</evidence>
<dbReference type="CTD" id="186302"/>
<dbReference type="RefSeq" id="NP_495174.2">
    <property type="nucleotide sequence ID" value="NM_062773.2"/>
</dbReference>
<dbReference type="HOGENOM" id="CLU_3016177_0_0_1"/>
<dbReference type="OrthoDB" id="5979581at2759"/>
<dbReference type="GeneID" id="186302"/>
<organism evidence="1 2">
    <name type="scientific">Caenorhabditis elegans</name>
    <dbReference type="NCBI Taxonomy" id="6239"/>
    <lineage>
        <taxon>Eukaryota</taxon>
        <taxon>Metazoa</taxon>
        <taxon>Ecdysozoa</taxon>
        <taxon>Nematoda</taxon>
        <taxon>Chromadorea</taxon>
        <taxon>Rhabditida</taxon>
        <taxon>Rhabditina</taxon>
        <taxon>Rhabditomorpha</taxon>
        <taxon>Rhabditoidea</taxon>
        <taxon>Rhabditidae</taxon>
        <taxon>Peloderinae</taxon>
        <taxon>Caenorhabditis</taxon>
    </lineage>
</organism>
<protein>
    <submittedName>
        <fullName evidence="1">Transglycosylase</fullName>
    </submittedName>
</protein>
<sequence>MQNWGYFADPNCADFYRLMKQALANCGKPEYQYDWEPGIPLNYMTMEVACCAKNVP</sequence>
<gene>
    <name evidence="1" type="ORF">CELE_F55C12.2</name>
    <name evidence="1 3" type="ORF">F55C12.2</name>
</gene>
<proteinExistence type="predicted"/>
<dbReference type="SMR" id="Q4TTA7"/>
<keyword evidence="2" id="KW-1185">Reference proteome</keyword>
<dbReference type="KEGG" id="cel:CELE_F55C12.2"/>
<dbReference type="AlphaFoldDB" id="Q4TTA7"/>
<dbReference type="PhylomeDB" id="Q4TTA7"/>
<dbReference type="Proteomes" id="UP000001940">
    <property type="component" value="Chromosome II"/>
</dbReference>